<dbReference type="AlphaFoldDB" id="A0A369TUS4"/>
<reference evidence="1 2" key="1">
    <citation type="submission" date="2018-07" db="EMBL/GenBank/DDBJ databases">
        <title>Thalassococcus profundi sp. nov., a marine bacterium isolated from deep seawater of Okinawa Trough.</title>
        <authorList>
            <person name="Yu M."/>
        </authorList>
    </citation>
    <scope>NUCLEOTIDE SEQUENCE [LARGE SCALE GENOMIC DNA]</scope>
    <source>
        <strain evidence="1 2">WRAS1</strain>
    </source>
</reference>
<dbReference type="GO" id="GO:0044780">
    <property type="term" value="P:bacterial-type flagellum assembly"/>
    <property type="evidence" value="ECO:0007669"/>
    <property type="project" value="InterPro"/>
</dbReference>
<dbReference type="Gene3D" id="1.20.58.300">
    <property type="entry name" value="FlgN-like"/>
    <property type="match status" value="1"/>
</dbReference>
<name>A0A369TUS4_9RHOB</name>
<dbReference type="Proteomes" id="UP000253977">
    <property type="component" value="Unassembled WGS sequence"/>
</dbReference>
<keyword evidence="2" id="KW-1185">Reference proteome</keyword>
<dbReference type="RefSeq" id="WP_114509174.1">
    <property type="nucleotide sequence ID" value="NZ_QPMK01000001.1"/>
</dbReference>
<protein>
    <recommendedName>
        <fullName evidence="3">Flagellar protein FlgN</fullName>
    </recommendedName>
</protein>
<comment type="caution">
    <text evidence="1">The sequence shown here is derived from an EMBL/GenBank/DDBJ whole genome shotgun (WGS) entry which is preliminary data.</text>
</comment>
<dbReference type="EMBL" id="QPMK01000001">
    <property type="protein sequence ID" value="RDD68195.1"/>
    <property type="molecule type" value="Genomic_DNA"/>
</dbReference>
<evidence type="ECO:0000313" key="2">
    <source>
        <dbReference type="Proteomes" id="UP000253977"/>
    </source>
</evidence>
<sequence length="119" mass="13507">MTDTDPQNLLDSLSSLLEEERNALLSGALEDVADILERKERLIDALAAQDLHDRPALEQLHASLSRNQQLYDRALEGIRSVSTRLSALRRLRKTLETYDSMGRKTDIAEPPAQRLERRA</sequence>
<gene>
    <name evidence="1" type="ORF">DU478_01625</name>
</gene>
<evidence type="ECO:0000313" key="1">
    <source>
        <dbReference type="EMBL" id="RDD68195.1"/>
    </source>
</evidence>
<accession>A0A369TUS4</accession>
<dbReference type="OrthoDB" id="7862860at2"/>
<dbReference type="InterPro" id="IPR036679">
    <property type="entry name" value="FlgN-like_sf"/>
</dbReference>
<proteinExistence type="predicted"/>
<dbReference type="SUPFAM" id="SSF140566">
    <property type="entry name" value="FlgN-like"/>
    <property type="match status" value="1"/>
</dbReference>
<evidence type="ECO:0008006" key="3">
    <source>
        <dbReference type="Google" id="ProtNLM"/>
    </source>
</evidence>
<organism evidence="1 2">
    <name type="scientific">Thalassococcus profundi</name>
    <dbReference type="NCBI Taxonomy" id="2282382"/>
    <lineage>
        <taxon>Bacteria</taxon>
        <taxon>Pseudomonadati</taxon>
        <taxon>Pseudomonadota</taxon>
        <taxon>Alphaproteobacteria</taxon>
        <taxon>Rhodobacterales</taxon>
        <taxon>Roseobacteraceae</taxon>
        <taxon>Thalassococcus</taxon>
    </lineage>
</organism>